<evidence type="ECO:0000256" key="1">
    <source>
        <dbReference type="SAM" id="SignalP"/>
    </source>
</evidence>
<dbReference type="PROSITE" id="PS51257">
    <property type="entry name" value="PROKAR_LIPOPROTEIN"/>
    <property type="match status" value="1"/>
</dbReference>
<comment type="caution">
    <text evidence="3">The sequence shown here is derived from an EMBL/GenBank/DDBJ whole genome shotgun (WGS) entry which is preliminary data.</text>
</comment>
<reference evidence="3 4" key="1">
    <citation type="submission" date="2021-01" db="EMBL/GenBank/DDBJ databases">
        <title>Genome sequencing of Joostella atrarenae M1-2 (= KCTC 23194).</title>
        <authorList>
            <person name="Zakaria M.R."/>
            <person name="Lam M.Q."/>
            <person name="Chong C.S."/>
        </authorList>
    </citation>
    <scope>NUCLEOTIDE SEQUENCE [LARGE SCALE GENOMIC DNA]</scope>
    <source>
        <strain evidence="3 4">M1-2</strain>
    </source>
</reference>
<dbReference type="InterPro" id="IPR011990">
    <property type="entry name" value="TPR-like_helical_dom_sf"/>
</dbReference>
<dbReference type="Gene3D" id="1.25.40.390">
    <property type="match status" value="1"/>
</dbReference>
<dbReference type="InterPro" id="IPR033985">
    <property type="entry name" value="SusD-like_N"/>
</dbReference>
<dbReference type="SUPFAM" id="SSF48452">
    <property type="entry name" value="TPR-like"/>
    <property type="match status" value="1"/>
</dbReference>
<dbReference type="RefSeq" id="WP_236957803.1">
    <property type="nucleotide sequence ID" value="NZ_JAETXX010000001.1"/>
</dbReference>
<sequence>MKRNIKIYTLLLISVFVLSSCNEFLDEVPDNRTEIDSADKIGELLVGAYPEASYFMIAESMSDNAIDLGSANTTDVDVNTIMYNWEDTNLDTRDTPTFYWNACYAAIAQANQALKAIEELEGGNDLSAYRGEALLARAYAHFMLVNLWGKAYDSNTAATDLGVPYVLEPEVEVLQDYERNTVEEVYELIEADLLEGLPLITNDYFEAKFHFTQDAANTFASRFYLFKGEWDKVVTYASKALSANPADNIRDWNFYRALTYDETRIRHQASVEPTNLLIVGASSLYARQYALGRYGLSSAHRGEIFTTDTPLNKSWAYRVFNFSSTRYFVPKYNEYFRYTNLSEGIGFPYAMNVLITYDEALLNRIEANVMLGNTVEVTNDINAYISKKTQDYDATTDLLTYNDIDTYYQDFVVDGEFDPFYEIGTDKLPLMKFVSKSRQREFFHEGIRWLDIKRLGVEVVHPDFDGNEEILTKEDPRRQLQIPIIAQSLGIEANPR</sequence>
<protein>
    <submittedName>
        <fullName evidence="3">RagB/SusD family nutrient uptake outer membrane protein</fullName>
    </submittedName>
</protein>
<gene>
    <name evidence="3" type="ORF">JM658_03310</name>
</gene>
<keyword evidence="4" id="KW-1185">Reference proteome</keyword>
<evidence type="ECO:0000313" key="4">
    <source>
        <dbReference type="Proteomes" id="UP000829517"/>
    </source>
</evidence>
<name>A0ABS9J083_9FLAO</name>
<proteinExistence type="predicted"/>
<evidence type="ECO:0000313" key="3">
    <source>
        <dbReference type="EMBL" id="MCF8713845.1"/>
    </source>
</evidence>
<feature type="domain" description="SusD-like N-terminal" evidence="2">
    <location>
        <begin position="23"/>
        <end position="225"/>
    </location>
</feature>
<dbReference type="Pfam" id="PF14322">
    <property type="entry name" value="SusD-like_3"/>
    <property type="match status" value="1"/>
</dbReference>
<feature type="signal peptide" evidence="1">
    <location>
        <begin position="1"/>
        <end position="19"/>
    </location>
</feature>
<organism evidence="3 4">
    <name type="scientific">Joostella atrarenae</name>
    <dbReference type="NCBI Taxonomy" id="679257"/>
    <lineage>
        <taxon>Bacteria</taxon>
        <taxon>Pseudomonadati</taxon>
        <taxon>Bacteroidota</taxon>
        <taxon>Flavobacteriia</taxon>
        <taxon>Flavobacteriales</taxon>
        <taxon>Flavobacteriaceae</taxon>
        <taxon>Joostella</taxon>
    </lineage>
</organism>
<accession>A0ABS9J083</accession>
<keyword evidence="1" id="KW-0732">Signal</keyword>
<dbReference type="EMBL" id="JAETXX010000001">
    <property type="protein sequence ID" value="MCF8713845.1"/>
    <property type="molecule type" value="Genomic_DNA"/>
</dbReference>
<dbReference type="Proteomes" id="UP000829517">
    <property type="component" value="Unassembled WGS sequence"/>
</dbReference>
<feature type="chain" id="PRO_5047292571" evidence="1">
    <location>
        <begin position="20"/>
        <end position="496"/>
    </location>
</feature>
<evidence type="ECO:0000259" key="2">
    <source>
        <dbReference type="Pfam" id="PF14322"/>
    </source>
</evidence>